<keyword evidence="3" id="KW-0813">Transport</keyword>
<dbReference type="RefSeq" id="WP_083829721.1">
    <property type="nucleotide sequence ID" value="NZ_CABKQM010000008.1"/>
</dbReference>
<name>A0AAW5K4E7_9BACT</name>
<dbReference type="EMBL" id="JANFYT010000005">
    <property type="protein sequence ID" value="MCQ4813408.1"/>
    <property type="molecule type" value="Genomic_DNA"/>
</dbReference>
<evidence type="ECO:0000313" key="12">
    <source>
        <dbReference type="Proteomes" id="UP001205919"/>
    </source>
</evidence>
<reference evidence="11 12" key="1">
    <citation type="submission" date="2022-06" db="EMBL/GenBank/DDBJ databases">
        <title>Isolation of gut microbiota from human fecal samples.</title>
        <authorList>
            <person name="Pamer E.G."/>
            <person name="Barat B."/>
            <person name="Waligurski E."/>
            <person name="Medina S."/>
            <person name="Paddock L."/>
            <person name="Mostad J."/>
        </authorList>
    </citation>
    <scope>NUCLEOTIDE SEQUENCE [LARGE SCALE GENOMIC DNA]</scope>
    <source>
        <strain evidence="11 12">DFI.9.90</strain>
    </source>
</reference>
<keyword evidence="7" id="KW-1133">Transmembrane helix</keyword>
<evidence type="ECO:0000256" key="5">
    <source>
        <dbReference type="ARBA" id="ARBA00022692"/>
    </source>
</evidence>
<dbReference type="NCBIfam" id="TIGR00739">
    <property type="entry name" value="yajC"/>
    <property type="match status" value="1"/>
</dbReference>
<evidence type="ECO:0000256" key="4">
    <source>
        <dbReference type="ARBA" id="ARBA00022475"/>
    </source>
</evidence>
<sequence>MLLPLAMFAAIFYFMIIRPQKKKQKAHEDMLASISKGDTVITAGGFFGVVRETLDDSYIVELDEGVKARILKSSVSMKKSDGNMTGSQPKKKKSKKSEALVEETKPAAEEAKPAEEAPLLEAAAVEENPEAAVIEDSVAASENKDEESNKEA</sequence>
<evidence type="ECO:0000256" key="3">
    <source>
        <dbReference type="ARBA" id="ARBA00022448"/>
    </source>
</evidence>
<dbReference type="InterPro" id="IPR003849">
    <property type="entry name" value="Preprotein_translocase_YajC"/>
</dbReference>
<keyword evidence="8" id="KW-0811">Translocation</keyword>
<feature type="compositionally biased region" description="Low complexity" evidence="10">
    <location>
        <begin position="116"/>
        <end position="132"/>
    </location>
</feature>
<comment type="caution">
    <text evidence="11">The sequence shown here is derived from an EMBL/GenBank/DDBJ whole genome shotgun (WGS) entry which is preliminary data.</text>
</comment>
<protein>
    <submittedName>
        <fullName evidence="11">Preprotein translocase subunit YajC</fullName>
    </submittedName>
</protein>
<evidence type="ECO:0000256" key="7">
    <source>
        <dbReference type="ARBA" id="ARBA00022989"/>
    </source>
</evidence>
<keyword evidence="12" id="KW-1185">Reference proteome</keyword>
<dbReference type="GO" id="GO:0015031">
    <property type="term" value="P:protein transport"/>
    <property type="evidence" value="ECO:0007669"/>
    <property type="project" value="UniProtKB-KW"/>
</dbReference>
<dbReference type="Proteomes" id="UP001205919">
    <property type="component" value="Unassembled WGS sequence"/>
</dbReference>
<keyword evidence="6" id="KW-0653">Protein transport</keyword>
<dbReference type="GeneID" id="95757922"/>
<proteinExistence type="inferred from homology"/>
<evidence type="ECO:0000256" key="9">
    <source>
        <dbReference type="ARBA" id="ARBA00023136"/>
    </source>
</evidence>
<evidence type="ECO:0000256" key="2">
    <source>
        <dbReference type="ARBA" id="ARBA00006742"/>
    </source>
</evidence>
<keyword evidence="9" id="KW-0472">Membrane</keyword>
<dbReference type="SMART" id="SM01323">
    <property type="entry name" value="YajC"/>
    <property type="match status" value="1"/>
</dbReference>
<comment type="similarity">
    <text evidence="2">Belongs to the YajC family.</text>
</comment>
<keyword evidence="4" id="KW-1003">Cell membrane</keyword>
<dbReference type="Pfam" id="PF02699">
    <property type="entry name" value="YajC"/>
    <property type="match status" value="1"/>
</dbReference>
<feature type="region of interest" description="Disordered" evidence="10">
    <location>
        <begin position="77"/>
        <end position="152"/>
    </location>
</feature>
<feature type="compositionally biased region" description="Basic and acidic residues" evidence="10">
    <location>
        <begin position="142"/>
        <end position="152"/>
    </location>
</feature>
<comment type="subcellular location">
    <subcellularLocation>
        <location evidence="1">Cell membrane</location>
        <topology evidence="1">Single-pass membrane protein</topology>
    </subcellularLocation>
</comment>
<keyword evidence="5" id="KW-0812">Transmembrane</keyword>
<evidence type="ECO:0000313" key="11">
    <source>
        <dbReference type="EMBL" id="MCQ4813408.1"/>
    </source>
</evidence>
<feature type="compositionally biased region" description="Polar residues" evidence="10">
    <location>
        <begin position="77"/>
        <end position="88"/>
    </location>
</feature>
<evidence type="ECO:0000256" key="6">
    <source>
        <dbReference type="ARBA" id="ARBA00022927"/>
    </source>
</evidence>
<evidence type="ECO:0000256" key="8">
    <source>
        <dbReference type="ARBA" id="ARBA00023010"/>
    </source>
</evidence>
<evidence type="ECO:0000256" key="10">
    <source>
        <dbReference type="SAM" id="MobiDB-lite"/>
    </source>
</evidence>
<accession>A0AAW5K4E7</accession>
<dbReference type="AlphaFoldDB" id="A0AAW5K4E7"/>
<evidence type="ECO:0000256" key="1">
    <source>
        <dbReference type="ARBA" id="ARBA00004162"/>
    </source>
</evidence>
<gene>
    <name evidence="11" type="primary">yajC</name>
    <name evidence="11" type="ORF">NE630_03095</name>
</gene>
<feature type="compositionally biased region" description="Basic and acidic residues" evidence="10">
    <location>
        <begin position="96"/>
        <end position="115"/>
    </location>
</feature>
<dbReference type="GO" id="GO:0005886">
    <property type="term" value="C:plasma membrane"/>
    <property type="evidence" value="ECO:0007669"/>
    <property type="project" value="UniProtKB-SubCell"/>
</dbReference>
<dbReference type="PANTHER" id="PTHR33909">
    <property type="entry name" value="SEC TRANSLOCON ACCESSORY COMPLEX SUBUNIT YAJC"/>
    <property type="match status" value="1"/>
</dbReference>
<organism evidence="11 12">
    <name type="scientific">Cloacibacillus evryensis</name>
    <dbReference type="NCBI Taxonomy" id="508460"/>
    <lineage>
        <taxon>Bacteria</taxon>
        <taxon>Thermotogati</taxon>
        <taxon>Synergistota</taxon>
        <taxon>Synergistia</taxon>
        <taxon>Synergistales</taxon>
        <taxon>Synergistaceae</taxon>
        <taxon>Cloacibacillus</taxon>
    </lineage>
</organism>
<dbReference type="PANTHER" id="PTHR33909:SF1">
    <property type="entry name" value="SEC TRANSLOCON ACCESSORY COMPLEX SUBUNIT YAJC"/>
    <property type="match status" value="1"/>
</dbReference>